<reference evidence="2 3" key="1">
    <citation type="submission" date="2018-02" db="EMBL/GenBank/DDBJ databases">
        <title>Complete genome of Nitrosopumilus cobalaminigenes HCA1.</title>
        <authorList>
            <person name="Qin W."/>
            <person name="Zheng Y."/>
            <person name="Stahl D.A."/>
        </authorList>
    </citation>
    <scope>NUCLEOTIDE SEQUENCE [LARGE SCALE GENOMIC DNA]</scope>
    <source>
        <strain evidence="2 3">HCA1</strain>
    </source>
</reference>
<sequence>MNSITIIGINLIIGAAIISGAVVISDQQADSENKIQVYKEKIYDSEWNEEITKILPRGGELGKDWNLLWSDSSKEFIKGENPVIIKKTVAGNEILSTSYTYSYKNNETYQIFIWKGELVSNWISKDAVNNIFLQIDAKTEKIIDGLDLIPNCVVGYYDYYGEENEIENDLLFSECAKKDVRIRVNLIEGHYSQESIEKIVFLSNLATGKI</sequence>
<gene>
    <name evidence="2" type="ORF">C5F47_03705</name>
</gene>
<proteinExistence type="predicted"/>
<keyword evidence="1" id="KW-0812">Transmembrane</keyword>
<dbReference type="Proteomes" id="UP000509771">
    <property type="component" value="Chromosome"/>
</dbReference>
<dbReference type="GeneID" id="56059097"/>
<dbReference type="EMBL" id="CP026993">
    <property type="protein sequence ID" value="QLH02722.1"/>
    <property type="molecule type" value="Genomic_DNA"/>
</dbReference>
<evidence type="ECO:0000313" key="2">
    <source>
        <dbReference type="EMBL" id="QLH02722.1"/>
    </source>
</evidence>
<dbReference type="RefSeq" id="WP_179361562.1">
    <property type="nucleotide sequence ID" value="NZ_CP026993.1"/>
</dbReference>
<evidence type="ECO:0000313" key="3">
    <source>
        <dbReference type="Proteomes" id="UP000509771"/>
    </source>
</evidence>
<keyword evidence="3" id="KW-1185">Reference proteome</keyword>
<protein>
    <submittedName>
        <fullName evidence="2">Uncharacterized protein</fullName>
    </submittedName>
</protein>
<dbReference type="AlphaFoldDB" id="A0A7D5R6E2"/>
<organism evidence="2 3">
    <name type="scientific">Nitrosopumilus cobalaminigenes</name>
    <dbReference type="NCBI Taxonomy" id="1470066"/>
    <lineage>
        <taxon>Archaea</taxon>
        <taxon>Nitrososphaerota</taxon>
        <taxon>Nitrososphaeria</taxon>
        <taxon>Nitrosopumilales</taxon>
        <taxon>Nitrosopumilaceae</taxon>
        <taxon>Nitrosopumilus</taxon>
    </lineage>
</organism>
<dbReference type="OrthoDB" id="377298at2157"/>
<feature type="transmembrane region" description="Helical" evidence="1">
    <location>
        <begin position="6"/>
        <end position="24"/>
    </location>
</feature>
<accession>A0A7D5R6E2</accession>
<keyword evidence="1" id="KW-0472">Membrane</keyword>
<dbReference type="KEGG" id="ncl:C5F47_03705"/>
<evidence type="ECO:0000256" key="1">
    <source>
        <dbReference type="SAM" id="Phobius"/>
    </source>
</evidence>
<keyword evidence="1" id="KW-1133">Transmembrane helix</keyword>
<name>A0A7D5R6E2_9ARCH</name>